<feature type="transmembrane region" description="Helical" evidence="1">
    <location>
        <begin position="12"/>
        <end position="34"/>
    </location>
</feature>
<evidence type="ECO:0000256" key="1">
    <source>
        <dbReference type="SAM" id="Phobius"/>
    </source>
</evidence>
<accession>A0A1I7DZW8</accession>
<keyword evidence="3" id="KW-1185">Reference proteome</keyword>
<keyword evidence="1" id="KW-1133">Transmembrane helix</keyword>
<dbReference type="NCBIfam" id="TIGR02532">
    <property type="entry name" value="IV_pilin_GFxxxE"/>
    <property type="match status" value="1"/>
</dbReference>
<dbReference type="Proteomes" id="UP000183371">
    <property type="component" value="Unassembled WGS sequence"/>
</dbReference>
<name>A0A1I7DZW8_9HYPH</name>
<evidence type="ECO:0000313" key="2">
    <source>
        <dbReference type="EMBL" id="SFU17207.1"/>
    </source>
</evidence>
<dbReference type="AlphaFoldDB" id="A0A1I7DZW8"/>
<organism evidence="2 3">
    <name type="scientific">Pseudovibrio denitrificans</name>
    <dbReference type="NCBI Taxonomy" id="258256"/>
    <lineage>
        <taxon>Bacteria</taxon>
        <taxon>Pseudomonadati</taxon>
        <taxon>Pseudomonadota</taxon>
        <taxon>Alphaproteobacteria</taxon>
        <taxon>Hyphomicrobiales</taxon>
        <taxon>Stappiaceae</taxon>
        <taxon>Pseudovibrio</taxon>
    </lineage>
</organism>
<dbReference type="Pfam" id="PF07963">
    <property type="entry name" value="N_methyl"/>
    <property type="match status" value="1"/>
</dbReference>
<protein>
    <submittedName>
        <fullName evidence="2">Prepilin-type N-terminal cleavage/methylation domain-containing protein</fullName>
    </submittedName>
</protein>
<keyword evidence="1" id="KW-0812">Transmembrane</keyword>
<gene>
    <name evidence="2" type="ORF">SAMN05444141_1158</name>
</gene>
<sequence>MRRKHFLILRKRGFAFIEVLVAFALLSVVMGLVFQNTTRTSKLLTKAEKTSVAYAYAHSQLDKMLAARNFENGDFVVSGEGIFRAELSVSSVTSLMQKGRYVNSSFWQIQIKVYDKEIRNTRLPLVVLEQLVTLDRLSND</sequence>
<evidence type="ECO:0000313" key="3">
    <source>
        <dbReference type="Proteomes" id="UP000183371"/>
    </source>
</evidence>
<dbReference type="RefSeq" id="WP_054785694.1">
    <property type="nucleotide sequence ID" value="NZ_FPBD01000015.1"/>
</dbReference>
<proteinExistence type="predicted"/>
<reference evidence="3" key="1">
    <citation type="submission" date="2016-10" db="EMBL/GenBank/DDBJ databases">
        <authorList>
            <person name="Varghese N."/>
            <person name="Submissions S."/>
        </authorList>
    </citation>
    <scope>NUCLEOTIDE SEQUENCE [LARGE SCALE GENOMIC DNA]</scope>
    <source>
        <strain evidence="3">DSM 17465</strain>
    </source>
</reference>
<dbReference type="InterPro" id="IPR012902">
    <property type="entry name" value="N_methyl_site"/>
</dbReference>
<dbReference type="EMBL" id="FPBD01000015">
    <property type="protein sequence ID" value="SFU17207.1"/>
    <property type="molecule type" value="Genomic_DNA"/>
</dbReference>
<keyword evidence="1" id="KW-0472">Membrane</keyword>